<proteinExistence type="predicted"/>
<feature type="domain" description="Integrase catalytic" evidence="1">
    <location>
        <begin position="160"/>
        <end position="245"/>
    </location>
</feature>
<dbReference type="GO" id="GO:0015074">
    <property type="term" value="P:DNA integration"/>
    <property type="evidence" value="ECO:0007669"/>
    <property type="project" value="InterPro"/>
</dbReference>
<protein>
    <recommendedName>
        <fullName evidence="1">Integrase catalytic domain-containing protein</fullName>
    </recommendedName>
</protein>
<dbReference type="Pfam" id="PF24764">
    <property type="entry name" value="rva_4"/>
    <property type="match status" value="1"/>
</dbReference>
<accession>A0AAD9Q7M0</accession>
<dbReference type="InterPro" id="IPR001584">
    <property type="entry name" value="Integrase_cat-core"/>
</dbReference>
<reference evidence="2" key="1">
    <citation type="journal article" date="2023" name="G3 (Bethesda)">
        <title>Whole genome assembly and annotation of the endangered Caribbean coral Acropora cervicornis.</title>
        <authorList>
            <person name="Selwyn J.D."/>
            <person name="Vollmer S.V."/>
        </authorList>
    </citation>
    <scope>NUCLEOTIDE SEQUENCE</scope>
    <source>
        <strain evidence="2">K2</strain>
    </source>
</reference>
<comment type="caution">
    <text evidence="2">The sequence shown here is derived from an EMBL/GenBank/DDBJ whole genome shotgun (WGS) entry which is preliminary data.</text>
</comment>
<evidence type="ECO:0000313" key="2">
    <source>
        <dbReference type="EMBL" id="KAK2556267.1"/>
    </source>
</evidence>
<sequence>MFCHNCGSEVLKEYLYCSQCGTKLGIAVPSFRLLLSSENVTEREAIDAYFNSGFSYNAILCFLEKYHDVSMSLSTLKRRLSQYNLKRNKTDVDLTDVERLIQNELDGLGSISGYRGMWHTLRVKYGLCIQREEVESLLRRLDPAGVAEQKRHKLKRRKYTSPGPNYCWHVDGNDKRKPLGFPIHGAVDGYSRRVLWLYVDTTNNDPKVMATYFVACVEEVRGGPSLVRTDCGTENVVIADVQCFL</sequence>
<name>A0AAD9Q7M0_ACRCE</name>
<dbReference type="PANTHER" id="PTHR46177">
    <property type="entry name" value="INTEGRASE CATALYTIC DOMAIN-CONTAINING PROTEIN"/>
    <property type="match status" value="1"/>
</dbReference>
<organism evidence="2 3">
    <name type="scientific">Acropora cervicornis</name>
    <name type="common">Staghorn coral</name>
    <dbReference type="NCBI Taxonomy" id="6130"/>
    <lineage>
        <taxon>Eukaryota</taxon>
        <taxon>Metazoa</taxon>
        <taxon>Cnidaria</taxon>
        <taxon>Anthozoa</taxon>
        <taxon>Hexacorallia</taxon>
        <taxon>Scleractinia</taxon>
        <taxon>Astrocoeniina</taxon>
        <taxon>Acroporidae</taxon>
        <taxon>Acropora</taxon>
    </lineage>
</organism>
<keyword evidence="3" id="KW-1185">Reference proteome</keyword>
<dbReference type="Pfam" id="PF13240">
    <property type="entry name" value="Zn_Ribbon_1"/>
    <property type="match status" value="1"/>
</dbReference>
<dbReference type="InterPro" id="IPR058913">
    <property type="entry name" value="Integrase_dom_put"/>
</dbReference>
<evidence type="ECO:0000259" key="1">
    <source>
        <dbReference type="PROSITE" id="PS50994"/>
    </source>
</evidence>
<gene>
    <name evidence="2" type="ORF">P5673_021896</name>
</gene>
<reference evidence="2" key="2">
    <citation type="journal article" date="2023" name="Science">
        <title>Genomic signatures of disease resistance in endangered staghorn corals.</title>
        <authorList>
            <person name="Vollmer S.V."/>
            <person name="Selwyn J.D."/>
            <person name="Despard B.A."/>
            <person name="Roesel C.L."/>
        </authorList>
    </citation>
    <scope>NUCLEOTIDE SEQUENCE</scope>
    <source>
        <strain evidence="2">K2</strain>
    </source>
</reference>
<evidence type="ECO:0000313" key="3">
    <source>
        <dbReference type="Proteomes" id="UP001249851"/>
    </source>
</evidence>
<dbReference type="PANTHER" id="PTHR46177:SF1">
    <property type="entry name" value="INTEGRASE CATALYTIC DOMAIN-CONTAINING PROTEIN"/>
    <property type="match status" value="1"/>
</dbReference>
<dbReference type="Proteomes" id="UP001249851">
    <property type="component" value="Unassembled WGS sequence"/>
</dbReference>
<dbReference type="PROSITE" id="PS50994">
    <property type="entry name" value="INTEGRASE"/>
    <property type="match status" value="1"/>
</dbReference>
<dbReference type="AlphaFoldDB" id="A0AAD9Q7M0"/>
<dbReference type="InterPro" id="IPR026870">
    <property type="entry name" value="Zinc_ribbon_dom"/>
</dbReference>
<dbReference type="EMBL" id="JARQWQ010000057">
    <property type="protein sequence ID" value="KAK2556267.1"/>
    <property type="molecule type" value="Genomic_DNA"/>
</dbReference>